<comment type="caution">
    <text evidence="4">The sequence shown here is derived from an EMBL/GenBank/DDBJ whole genome shotgun (WGS) entry which is preliminary data.</text>
</comment>
<dbReference type="Proteomes" id="UP000011607">
    <property type="component" value="Unassembled WGS sequence"/>
</dbReference>
<dbReference type="AlphaFoldDB" id="M0M2D1"/>
<gene>
    <name evidence="4" type="ORF">C446_08089</name>
</gene>
<feature type="region of interest" description="Disordered" evidence="2">
    <location>
        <begin position="422"/>
        <end position="448"/>
    </location>
</feature>
<feature type="coiled-coil region" evidence="1">
    <location>
        <begin position="270"/>
        <end position="311"/>
    </location>
</feature>
<dbReference type="EMBL" id="AOMA01000078">
    <property type="protein sequence ID" value="EMA39866.1"/>
    <property type="molecule type" value="Genomic_DNA"/>
</dbReference>
<proteinExistence type="predicted"/>
<reference evidence="4 5" key="1">
    <citation type="journal article" date="2014" name="PLoS Genet.">
        <title>Phylogenetically driven sequencing of extremely halophilic archaea reveals strategies for static and dynamic osmo-response.</title>
        <authorList>
            <person name="Becker E.A."/>
            <person name="Seitzer P.M."/>
            <person name="Tritt A."/>
            <person name="Larsen D."/>
            <person name="Krusor M."/>
            <person name="Yao A.I."/>
            <person name="Wu D."/>
            <person name="Madern D."/>
            <person name="Eisen J.A."/>
            <person name="Darling A.E."/>
            <person name="Facciotti M.T."/>
        </authorList>
    </citation>
    <scope>NUCLEOTIDE SEQUENCE [LARGE SCALE GENOMIC DNA]</scope>
    <source>
        <strain evidence="4 5">JCM 10879</strain>
    </source>
</reference>
<keyword evidence="5" id="KW-1185">Reference proteome</keyword>
<evidence type="ECO:0000313" key="5">
    <source>
        <dbReference type="Proteomes" id="UP000011607"/>
    </source>
</evidence>
<keyword evidence="1" id="KW-0175">Coiled coil</keyword>
<evidence type="ECO:0000256" key="2">
    <source>
        <dbReference type="SAM" id="MobiDB-lite"/>
    </source>
</evidence>
<evidence type="ECO:0000313" key="4">
    <source>
        <dbReference type="EMBL" id="EMA39866.1"/>
    </source>
</evidence>
<dbReference type="PATRIC" id="fig|1227454.3.peg.1629"/>
<protein>
    <recommendedName>
        <fullName evidence="3">eCIS core domain-containing protein</fullName>
    </recommendedName>
</protein>
<name>M0M2D1_9EURY</name>
<sequence>MYKKKGQTEESAEAETDDSTAESTVRSDKQSGNDGQVADGQSQAMQPAPGHQPGTQQPGAHQPGAQPDPTVPEPATIPGGAALSQADISDDASNDDSDASDDEQHIQRAFEGLETAPEDVPEQVLEVIGNGGRPLEDDLRRSLEDRMDADFSDVRIHTGGKAAAAADAIDAKAFTCGTDIVFNAGEYDPESPAGQHLLAHELAHVKQQNGGAPISMMPQEGADLEIDPDPQLEREADEAADQALSGEEPLVVNRMGTDVHVQRAPAEVSVENNYRGVKDLADEVEELREEVTENSQTIDQTQSSLDSLEDEVHANWADKTAGAMAAVGTGTMMAGTRTSMEEDFANRLEGNEIVEALPYLGEAIAQSPEVASAAGLTAVLSAGSFGLTQAVDGGQKLEGGYNKAAGTVDAVRDGIGRAIGWGKEKLGRSDDDEQRAEGETNGSRFEEE</sequence>
<dbReference type="eggNOG" id="arCOG10869">
    <property type="taxonomic scope" value="Archaea"/>
</dbReference>
<dbReference type="InterPro" id="IPR025295">
    <property type="entry name" value="eCIS_core_dom"/>
</dbReference>
<dbReference type="STRING" id="1227454.C446_08089"/>
<feature type="compositionally biased region" description="Acidic residues" evidence="2">
    <location>
        <begin position="88"/>
        <end position="101"/>
    </location>
</feature>
<evidence type="ECO:0000259" key="3">
    <source>
        <dbReference type="Pfam" id="PF13699"/>
    </source>
</evidence>
<organism evidence="4 5">
    <name type="scientific">Halobiforma nitratireducens JCM 10879</name>
    <dbReference type="NCBI Taxonomy" id="1227454"/>
    <lineage>
        <taxon>Archaea</taxon>
        <taxon>Methanobacteriati</taxon>
        <taxon>Methanobacteriota</taxon>
        <taxon>Stenosarchaea group</taxon>
        <taxon>Halobacteria</taxon>
        <taxon>Halobacteriales</taxon>
        <taxon>Natrialbaceae</taxon>
        <taxon>Halobiforma</taxon>
    </lineage>
</organism>
<feature type="compositionally biased region" description="Polar residues" evidence="2">
    <location>
        <begin position="32"/>
        <end position="45"/>
    </location>
</feature>
<feature type="domain" description="eCIS core" evidence="3">
    <location>
        <begin position="134"/>
        <end position="211"/>
    </location>
</feature>
<evidence type="ECO:0000256" key="1">
    <source>
        <dbReference type="SAM" id="Coils"/>
    </source>
</evidence>
<feature type="region of interest" description="Disordered" evidence="2">
    <location>
        <begin position="1"/>
        <end position="121"/>
    </location>
</feature>
<dbReference type="RefSeq" id="WP_006672553.1">
    <property type="nucleotide sequence ID" value="NZ_AOMA01000078.1"/>
</dbReference>
<dbReference type="Pfam" id="PF13699">
    <property type="entry name" value="eCIS_core"/>
    <property type="match status" value="1"/>
</dbReference>
<feature type="compositionally biased region" description="Acidic residues" evidence="2">
    <location>
        <begin position="10"/>
        <end position="20"/>
    </location>
</feature>
<feature type="compositionally biased region" description="Low complexity" evidence="2">
    <location>
        <begin position="46"/>
        <end position="67"/>
    </location>
</feature>
<accession>M0M2D1</accession>